<reference evidence="2 3" key="1">
    <citation type="journal article" date="2019" name="Sci. Rep.">
        <title>Orb-weaving spider Araneus ventricosus genome elucidates the spidroin gene catalogue.</title>
        <authorList>
            <person name="Kono N."/>
            <person name="Nakamura H."/>
            <person name="Ohtoshi R."/>
            <person name="Moran D.A.P."/>
            <person name="Shinohara A."/>
            <person name="Yoshida Y."/>
            <person name="Fujiwara M."/>
            <person name="Mori M."/>
            <person name="Tomita M."/>
            <person name="Arakawa K."/>
        </authorList>
    </citation>
    <scope>NUCLEOTIDE SEQUENCE [LARGE SCALE GENOMIC DNA]</scope>
</reference>
<sequence length="74" mass="8148">MIPIFVQRHRVDLDGLLAMTASICVDVPSSVVVFGLLDMLASPTEHVLLNFMINFAMVSWVIYVPCVALKARAT</sequence>
<protein>
    <submittedName>
        <fullName evidence="2">Uncharacterized protein</fullName>
    </submittedName>
</protein>
<evidence type="ECO:0000313" key="3">
    <source>
        <dbReference type="Proteomes" id="UP000499080"/>
    </source>
</evidence>
<feature type="transmembrane region" description="Helical" evidence="1">
    <location>
        <begin position="16"/>
        <end position="37"/>
    </location>
</feature>
<name>A0A4Y2BVT1_ARAVE</name>
<keyword evidence="1" id="KW-0472">Membrane</keyword>
<comment type="caution">
    <text evidence="2">The sequence shown here is derived from an EMBL/GenBank/DDBJ whole genome shotgun (WGS) entry which is preliminary data.</text>
</comment>
<feature type="transmembrane region" description="Helical" evidence="1">
    <location>
        <begin position="49"/>
        <end position="69"/>
    </location>
</feature>
<organism evidence="2 3">
    <name type="scientific">Araneus ventricosus</name>
    <name type="common">Orbweaver spider</name>
    <name type="synonym">Epeira ventricosa</name>
    <dbReference type="NCBI Taxonomy" id="182803"/>
    <lineage>
        <taxon>Eukaryota</taxon>
        <taxon>Metazoa</taxon>
        <taxon>Ecdysozoa</taxon>
        <taxon>Arthropoda</taxon>
        <taxon>Chelicerata</taxon>
        <taxon>Arachnida</taxon>
        <taxon>Araneae</taxon>
        <taxon>Araneomorphae</taxon>
        <taxon>Entelegynae</taxon>
        <taxon>Araneoidea</taxon>
        <taxon>Araneidae</taxon>
        <taxon>Araneus</taxon>
    </lineage>
</organism>
<keyword evidence="3" id="KW-1185">Reference proteome</keyword>
<evidence type="ECO:0000256" key="1">
    <source>
        <dbReference type="SAM" id="Phobius"/>
    </source>
</evidence>
<evidence type="ECO:0000313" key="2">
    <source>
        <dbReference type="EMBL" id="GBL95396.1"/>
    </source>
</evidence>
<dbReference type="AlphaFoldDB" id="A0A4Y2BVT1"/>
<dbReference type="Proteomes" id="UP000499080">
    <property type="component" value="Unassembled WGS sequence"/>
</dbReference>
<dbReference type="EMBL" id="BGPR01084434">
    <property type="protein sequence ID" value="GBL95396.1"/>
    <property type="molecule type" value="Genomic_DNA"/>
</dbReference>
<keyword evidence="1" id="KW-0812">Transmembrane</keyword>
<gene>
    <name evidence="2" type="ORF">AVEN_52173_1</name>
</gene>
<proteinExistence type="predicted"/>
<keyword evidence="1" id="KW-1133">Transmembrane helix</keyword>
<accession>A0A4Y2BVT1</accession>